<dbReference type="Pfam" id="PF00931">
    <property type="entry name" value="NB-ARC"/>
    <property type="match status" value="1"/>
</dbReference>
<reference evidence="3 4" key="1">
    <citation type="journal article" date="2019" name="Genome Biol. Evol.">
        <title>Insights into the evolution of the New World diploid cottons (Gossypium, subgenus Houzingenia) based on genome sequencing.</title>
        <authorList>
            <person name="Grover C.E."/>
            <person name="Arick M.A. 2nd"/>
            <person name="Thrash A."/>
            <person name="Conover J.L."/>
            <person name="Sanders W.S."/>
            <person name="Peterson D.G."/>
            <person name="Frelichowski J.E."/>
            <person name="Scheffler J.A."/>
            <person name="Scheffler B.E."/>
            <person name="Wendel J.F."/>
        </authorList>
    </citation>
    <scope>NUCLEOTIDE SEQUENCE [LARGE SCALE GENOMIC DNA]</scope>
    <source>
        <strain evidence="3">0</strain>
        <tissue evidence="3">Leaf</tissue>
    </source>
</reference>
<feature type="non-terminal residue" evidence="3">
    <location>
        <position position="231"/>
    </location>
</feature>
<dbReference type="EMBL" id="JABFAD010000011">
    <property type="protein sequence ID" value="MBA0813977.1"/>
    <property type="molecule type" value="Genomic_DNA"/>
</dbReference>
<evidence type="ECO:0000313" key="3">
    <source>
        <dbReference type="EMBL" id="MBA0813977.1"/>
    </source>
</evidence>
<dbReference type="PANTHER" id="PTHR33463">
    <property type="entry name" value="NB-ARC DOMAIN-CONTAINING PROTEIN-RELATED"/>
    <property type="match status" value="1"/>
</dbReference>
<name>A0A7J9HVV2_9ROSI</name>
<dbReference type="InterPro" id="IPR050905">
    <property type="entry name" value="Plant_NBS-LRR"/>
</dbReference>
<dbReference type="OrthoDB" id="786439at2759"/>
<keyword evidence="4" id="KW-1185">Reference proteome</keyword>
<proteinExistence type="predicted"/>
<dbReference type="Proteomes" id="UP000593560">
    <property type="component" value="Unassembled WGS sequence"/>
</dbReference>
<dbReference type="InterPro" id="IPR027417">
    <property type="entry name" value="P-loop_NTPase"/>
</dbReference>
<dbReference type="SUPFAM" id="SSF52540">
    <property type="entry name" value="P-loop containing nucleoside triphosphate hydrolases"/>
    <property type="match status" value="1"/>
</dbReference>
<evidence type="ECO:0000313" key="4">
    <source>
        <dbReference type="Proteomes" id="UP000593560"/>
    </source>
</evidence>
<gene>
    <name evidence="3" type="ORF">Gohar_027786</name>
</gene>
<accession>A0A7J9HVV2</accession>
<comment type="caution">
    <text evidence="3">The sequence shown here is derived from an EMBL/GenBank/DDBJ whole genome shotgun (WGS) entry which is preliminary data.</text>
</comment>
<organism evidence="3 4">
    <name type="scientific">Gossypium harknessii</name>
    <dbReference type="NCBI Taxonomy" id="34285"/>
    <lineage>
        <taxon>Eukaryota</taxon>
        <taxon>Viridiplantae</taxon>
        <taxon>Streptophyta</taxon>
        <taxon>Embryophyta</taxon>
        <taxon>Tracheophyta</taxon>
        <taxon>Spermatophyta</taxon>
        <taxon>Magnoliopsida</taxon>
        <taxon>eudicotyledons</taxon>
        <taxon>Gunneridae</taxon>
        <taxon>Pentapetalae</taxon>
        <taxon>rosids</taxon>
        <taxon>malvids</taxon>
        <taxon>Malvales</taxon>
        <taxon>Malvaceae</taxon>
        <taxon>Malvoideae</taxon>
        <taxon>Gossypium</taxon>
    </lineage>
</organism>
<dbReference type="GO" id="GO:0043531">
    <property type="term" value="F:ADP binding"/>
    <property type="evidence" value="ECO:0007669"/>
    <property type="project" value="InterPro"/>
</dbReference>
<sequence>MESVLDIVSCIVTKATEYSIYPIINHVKYLSNHRKNFETLTDNAEKLKDARDRVLHSIDAALRNGEEIERDVNNWLSAVDGKILGQVEKVMQDEEKAKKKCFVGLCPNFWTRYKLSFKAEEEAKAVADLLERGKFHEVSYPVALQGITVPPVKGYEDFESRTLVLNGIMEALKDDSVSVIGVHGMGGIGKTMLVKEIVSKVKGKLFDSVVIATVTQAIDVEKIQNQIADLL</sequence>
<dbReference type="AlphaFoldDB" id="A0A7J9HVV2"/>
<keyword evidence="1" id="KW-0611">Plant defense</keyword>
<feature type="domain" description="NB-ARC" evidence="2">
    <location>
        <begin position="166"/>
        <end position="229"/>
    </location>
</feature>
<dbReference type="Gene3D" id="3.40.50.300">
    <property type="entry name" value="P-loop containing nucleotide triphosphate hydrolases"/>
    <property type="match status" value="1"/>
</dbReference>
<evidence type="ECO:0000256" key="1">
    <source>
        <dbReference type="ARBA" id="ARBA00022821"/>
    </source>
</evidence>
<evidence type="ECO:0000259" key="2">
    <source>
        <dbReference type="Pfam" id="PF00931"/>
    </source>
</evidence>
<protein>
    <recommendedName>
        <fullName evidence="2">NB-ARC domain-containing protein</fullName>
    </recommendedName>
</protein>
<dbReference type="InterPro" id="IPR002182">
    <property type="entry name" value="NB-ARC"/>
</dbReference>
<dbReference type="PANTHER" id="PTHR33463:SF174">
    <property type="entry name" value="DOMAIN-CONTAINING DISEASE RESISTANCE PROTEIN, PUTATIVE-RELATED"/>
    <property type="match status" value="1"/>
</dbReference>